<reference evidence="2" key="1">
    <citation type="submission" date="2016-10" db="EMBL/GenBank/DDBJ databases">
        <authorList>
            <person name="de Groot N.N."/>
        </authorList>
    </citation>
    <scope>NUCLEOTIDE SEQUENCE</scope>
    <source>
        <strain evidence="2">DSM 24743</strain>
    </source>
</reference>
<dbReference type="RefSeq" id="WP_008497878.1">
    <property type="nucleotide sequence ID" value="NZ_CP016537.2"/>
</dbReference>
<proteinExistence type="predicted"/>
<keyword evidence="3" id="KW-1185">Reference proteome</keyword>
<keyword evidence="1" id="KW-0472">Membrane</keyword>
<feature type="transmembrane region" description="Helical" evidence="1">
    <location>
        <begin position="12"/>
        <end position="31"/>
    </location>
</feature>
<gene>
    <name evidence="2" type="ORF">BBI08_06325</name>
</gene>
<dbReference type="KEGG" id="phc:BBI08_06325"/>
<evidence type="ECO:0000313" key="3">
    <source>
        <dbReference type="Proteomes" id="UP000092687"/>
    </source>
</evidence>
<dbReference type="AlphaFoldDB" id="A0A1C7DQE2"/>
<dbReference type="Proteomes" id="UP000092687">
    <property type="component" value="Chromosome"/>
</dbReference>
<organism evidence="2 3">
    <name type="scientific">Planococcus halocryophilus</name>
    <dbReference type="NCBI Taxonomy" id="1215089"/>
    <lineage>
        <taxon>Bacteria</taxon>
        <taxon>Bacillati</taxon>
        <taxon>Bacillota</taxon>
        <taxon>Bacilli</taxon>
        <taxon>Bacillales</taxon>
        <taxon>Caryophanaceae</taxon>
        <taxon>Planococcus</taxon>
    </lineage>
</organism>
<feature type="transmembrane region" description="Helical" evidence="1">
    <location>
        <begin position="37"/>
        <end position="60"/>
    </location>
</feature>
<dbReference type="EMBL" id="CP016537">
    <property type="protein sequence ID" value="ANU13481.1"/>
    <property type="molecule type" value="Genomic_DNA"/>
</dbReference>
<keyword evidence="1" id="KW-1133">Transmembrane helix</keyword>
<protein>
    <submittedName>
        <fullName evidence="2">Uncharacterized protein</fullName>
    </submittedName>
</protein>
<name>A0A1C7DQE2_9BACL</name>
<evidence type="ECO:0000256" key="1">
    <source>
        <dbReference type="SAM" id="Phobius"/>
    </source>
</evidence>
<sequence>MKEVTNAKDFIIGALILITFSLSLALINADINLFPNWLLRSFVTGLFTIIGVALGANFAAKNALKVISINKSNEDEKLKELHIRNQKIIIEHGDELISYLDDHNRALDALFDEKKASELPGNLHYLNAISYNIRVLLEELLSIDSVDLHDNHDYYFRKLRKTCKILKFNPFLSSALKKDFKADYIENENMLHHNNISIGLEQIKIMVRQIRAISI</sequence>
<accession>A0A1C7DQE2</accession>
<evidence type="ECO:0000313" key="2">
    <source>
        <dbReference type="EMBL" id="ANU13481.1"/>
    </source>
</evidence>
<dbReference type="STRING" id="1215089.BBI08_06325"/>
<keyword evidence="1" id="KW-0812">Transmembrane</keyword>